<proteinExistence type="predicted"/>
<protein>
    <submittedName>
        <fullName evidence="1">DUF1289 domain-containing protein</fullName>
    </submittedName>
</protein>
<evidence type="ECO:0000313" key="2">
    <source>
        <dbReference type="Proteomes" id="UP000463138"/>
    </source>
</evidence>
<name>A0A7V7KXN3_9GAMM</name>
<dbReference type="AlphaFoldDB" id="A0A7V7KXN3"/>
<dbReference type="Proteomes" id="UP000463138">
    <property type="component" value="Unassembled WGS sequence"/>
</dbReference>
<dbReference type="Pfam" id="PF06945">
    <property type="entry name" value="DUF1289"/>
    <property type="match status" value="1"/>
</dbReference>
<organism evidence="1 2">
    <name type="scientific">Halopseudomonas laoshanensis</name>
    <dbReference type="NCBI Taxonomy" id="2268758"/>
    <lineage>
        <taxon>Bacteria</taxon>
        <taxon>Pseudomonadati</taxon>
        <taxon>Pseudomonadota</taxon>
        <taxon>Gammaproteobacteria</taxon>
        <taxon>Pseudomonadales</taxon>
        <taxon>Pseudomonadaceae</taxon>
        <taxon>Halopseudomonas</taxon>
    </lineage>
</organism>
<dbReference type="PANTHER" id="PTHR35175:SF1">
    <property type="entry name" value="OXIDOREDUCTASE"/>
    <property type="match status" value="1"/>
</dbReference>
<comment type="caution">
    <text evidence="1">The sequence shown here is derived from an EMBL/GenBank/DDBJ whole genome shotgun (WGS) entry which is preliminary data.</text>
</comment>
<evidence type="ECO:0000313" key="1">
    <source>
        <dbReference type="EMBL" id="KAA0696853.1"/>
    </source>
</evidence>
<dbReference type="PANTHER" id="PTHR35175">
    <property type="entry name" value="DUF1289 DOMAIN-CONTAINING PROTEIN"/>
    <property type="match status" value="1"/>
</dbReference>
<reference evidence="1 2" key="1">
    <citation type="submission" date="2018-07" db="EMBL/GenBank/DDBJ databases">
        <title>Pseudomonas laoshanensis sp. nov., isolated from soil.</title>
        <authorList>
            <person name="Sun J."/>
            <person name="Yu L."/>
            <person name="Wang M."/>
            <person name="Zhang C."/>
        </authorList>
    </citation>
    <scope>NUCLEOTIDE SEQUENCE [LARGE SCALE GENOMIC DNA]</scope>
    <source>
        <strain evidence="1 2">Y22</strain>
    </source>
</reference>
<accession>A0A7V7KXN3</accession>
<dbReference type="RefSeq" id="WP_149331780.1">
    <property type="nucleotide sequence ID" value="NZ_QOVF01000001.1"/>
</dbReference>
<dbReference type="InterPro" id="IPR010710">
    <property type="entry name" value="DUF1289"/>
</dbReference>
<sequence>MSDPAYTDKTPCIGLCSTVYGDQVCRGCKRFSHEIILWNGYASDEKAAVWQRLEQLLERVVNARIEIVSSLALHQALSERKVVYWSEQPLACQAYRLLTRCMEEGVQGTGLRLRPAYASVSLKQLRDDIDQTFFDLSLAYYQRHVTPQPGSCD</sequence>
<dbReference type="OrthoDB" id="5296987at2"/>
<gene>
    <name evidence="1" type="ORF">DT594_05915</name>
</gene>
<keyword evidence="2" id="KW-1185">Reference proteome</keyword>
<dbReference type="EMBL" id="QOVF01000001">
    <property type="protein sequence ID" value="KAA0696853.1"/>
    <property type="molecule type" value="Genomic_DNA"/>
</dbReference>